<organism evidence="13 14">
    <name type="scientific">Cladophialophora immunda</name>
    <dbReference type="NCBI Taxonomy" id="569365"/>
    <lineage>
        <taxon>Eukaryota</taxon>
        <taxon>Fungi</taxon>
        <taxon>Dikarya</taxon>
        <taxon>Ascomycota</taxon>
        <taxon>Pezizomycotina</taxon>
        <taxon>Eurotiomycetes</taxon>
        <taxon>Chaetothyriomycetidae</taxon>
        <taxon>Chaetothyriales</taxon>
        <taxon>Herpotrichiellaceae</taxon>
        <taxon>Cladophialophora</taxon>
    </lineage>
</organism>
<keyword evidence="8" id="KW-0501">Molybdenum cofactor biosynthesis</keyword>
<dbReference type="InterPro" id="IPR000594">
    <property type="entry name" value="ThiF_NAD_FAD-bd"/>
</dbReference>
<keyword evidence="2" id="KW-0808">Transferase</keyword>
<dbReference type="GO" id="GO:0004792">
    <property type="term" value="F:thiosulfate-cyanide sulfurtransferase activity"/>
    <property type="evidence" value="ECO:0007669"/>
    <property type="project" value="TreeGrafter"/>
</dbReference>
<proteinExistence type="predicted"/>
<dbReference type="GO" id="GO:0006777">
    <property type="term" value="P:Mo-molybdopterin cofactor biosynthetic process"/>
    <property type="evidence" value="ECO:0007669"/>
    <property type="project" value="UniProtKB-KW"/>
</dbReference>
<keyword evidence="3" id="KW-0819">tRNA processing</keyword>
<evidence type="ECO:0000256" key="10">
    <source>
        <dbReference type="ARBA" id="ARBA00043893"/>
    </source>
</evidence>
<evidence type="ECO:0000256" key="1">
    <source>
        <dbReference type="ARBA" id="ARBA00004514"/>
    </source>
</evidence>
<evidence type="ECO:0000256" key="7">
    <source>
        <dbReference type="ARBA" id="ARBA00022840"/>
    </source>
</evidence>
<dbReference type="PANTHER" id="PTHR10953">
    <property type="entry name" value="UBIQUITIN-ACTIVATING ENZYME E1"/>
    <property type="match status" value="1"/>
</dbReference>
<dbReference type="InterPro" id="IPR036873">
    <property type="entry name" value="Rhodanese-like_dom_sf"/>
</dbReference>
<evidence type="ECO:0000256" key="3">
    <source>
        <dbReference type="ARBA" id="ARBA00022694"/>
    </source>
</evidence>
<reference evidence="13 14" key="1">
    <citation type="submission" date="2015-01" db="EMBL/GenBank/DDBJ databases">
        <title>The Genome Sequence of Cladophialophora immunda CBS83496.</title>
        <authorList>
            <consortium name="The Broad Institute Genomics Platform"/>
            <person name="Cuomo C."/>
            <person name="de Hoog S."/>
            <person name="Gorbushina A."/>
            <person name="Stielow B."/>
            <person name="Teixiera M."/>
            <person name="Abouelleil A."/>
            <person name="Chapman S.B."/>
            <person name="Priest M."/>
            <person name="Young S.K."/>
            <person name="Wortman J."/>
            <person name="Nusbaum C."/>
            <person name="Birren B."/>
        </authorList>
    </citation>
    <scope>NUCLEOTIDE SEQUENCE [LARGE SCALE GENOMIC DNA]</scope>
    <source>
        <strain evidence="13 14">CBS 83496</strain>
    </source>
</reference>
<keyword evidence="4" id="KW-0548">Nucleotidyltransferase</keyword>
<protein>
    <recommendedName>
        <fullName evidence="12">Rhodanese domain-containing protein</fullName>
    </recommendedName>
</protein>
<feature type="compositionally biased region" description="Polar residues" evidence="11">
    <location>
        <begin position="49"/>
        <end position="60"/>
    </location>
</feature>
<feature type="region of interest" description="Disordered" evidence="11">
    <location>
        <begin position="491"/>
        <end position="518"/>
    </location>
</feature>
<evidence type="ECO:0000256" key="9">
    <source>
        <dbReference type="ARBA" id="ARBA00023268"/>
    </source>
</evidence>
<evidence type="ECO:0000256" key="4">
    <source>
        <dbReference type="ARBA" id="ARBA00022695"/>
    </source>
</evidence>
<dbReference type="SUPFAM" id="SSF52821">
    <property type="entry name" value="Rhodanese/Cell cycle control phosphatase"/>
    <property type="match status" value="1"/>
</dbReference>
<keyword evidence="6" id="KW-0833">Ubl conjugation pathway</keyword>
<feature type="compositionally biased region" description="Low complexity" evidence="11">
    <location>
        <begin position="61"/>
        <end position="71"/>
    </location>
</feature>
<gene>
    <name evidence="13" type="ORF">PV07_06335</name>
</gene>
<dbReference type="InterPro" id="IPR035985">
    <property type="entry name" value="Ubiquitin-activating_enz"/>
</dbReference>
<dbReference type="GO" id="GO:0042292">
    <property type="term" value="F:URM1 activating enzyme activity"/>
    <property type="evidence" value="ECO:0007669"/>
    <property type="project" value="TreeGrafter"/>
</dbReference>
<feature type="compositionally biased region" description="Polar residues" evidence="11">
    <location>
        <begin position="497"/>
        <end position="506"/>
    </location>
</feature>
<dbReference type="CDD" id="cd00757">
    <property type="entry name" value="ThiF_MoeB_HesA_family"/>
    <property type="match status" value="1"/>
</dbReference>
<dbReference type="Gene3D" id="3.40.250.10">
    <property type="entry name" value="Rhodanese-like domain"/>
    <property type="match status" value="1"/>
</dbReference>
<dbReference type="GeneID" id="27345529"/>
<dbReference type="RefSeq" id="XP_016250818.1">
    <property type="nucleotide sequence ID" value="XM_016393299.1"/>
</dbReference>
<dbReference type="GO" id="GO:0016779">
    <property type="term" value="F:nucleotidyltransferase activity"/>
    <property type="evidence" value="ECO:0007669"/>
    <property type="project" value="UniProtKB-KW"/>
</dbReference>
<dbReference type="VEuPathDB" id="FungiDB:PV07_06335"/>
<dbReference type="PROSITE" id="PS50206">
    <property type="entry name" value="RHODANESE_3"/>
    <property type="match status" value="1"/>
</dbReference>
<dbReference type="OrthoDB" id="10261062at2759"/>
<feature type="region of interest" description="Disordered" evidence="11">
    <location>
        <begin position="1"/>
        <end position="71"/>
    </location>
</feature>
<dbReference type="FunFam" id="3.40.50.720:FF:000033">
    <property type="entry name" value="Adenylyltransferase and sulfurtransferase MOCS3"/>
    <property type="match status" value="1"/>
</dbReference>
<dbReference type="Pfam" id="PF00899">
    <property type="entry name" value="ThiF"/>
    <property type="match status" value="1"/>
</dbReference>
<dbReference type="PANTHER" id="PTHR10953:SF102">
    <property type="entry name" value="ADENYLYLTRANSFERASE AND SULFURTRANSFERASE MOCS3"/>
    <property type="match status" value="1"/>
</dbReference>
<evidence type="ECO:0000313" key="14">
    <source>
        <dbReference type="Proteomes" id="UP000054466"/>
    </source>
</evidence>
<keyword evidence="5" id="KW-0547">Nucleotide-binding</keyword>
<name>A0A0D2AZ88_9EURO</name>
<dbReference type="InterPro" id="IPR001763">
    <property type="entry name" value="Rhodanese-like_dom"/>
</dbReference>
<dbReference type="GO" id="GO:0005524">
    <property type="term" value="F:ATP binding"/>
    <property type="evidence" value="ECO:0007669"/>
    <property type="project" value="UniProtKB-KW"/>
</dbReference>
<dbReference type="InterPro" id="IPR045886">
    <property type="entry name" value="ThiF/MoeB/HesA"/>
</dbReference>
<evidence type="ECO:0000256" key="5">
    <source>
        <dbReference type="ARBA" id="ARBA00022741"/>
    </source>
</evidence>
<dbReference type="GO" id="GO:0005829">
    <property type="term" value="C:cytosol"/>
    <property type="evidence" value="ECO:0007669"/>
    <property type="project" value="UniProtKB-SubCell"/>
</dbReference>
<keyword evidence="7" id="KW-0067">ATP-binding</keyword>
<dbReference type="Gene3D" id="3.40.50.720">
    <property type="entry name" value="NAD(P)-binding Rossmann-like Domain"/>
    <property type="match status" value="1"/>
</dbReference>
<evidence type="ECO:0000256" key="2">
    <source>
        <dbReference type="ARBA" id="ARBA00022679"/>
    </source>
</evidence>
<dbReference type="GO" id="GO:0032447">
    <property type="term" value="P:protein urmylation"/>
    <property type="evidence" value="ECO:0007669"/>
    <property type="project" value="TreeGrafter"/>
</dbReference>
<evidence type="ECO:0000259" key="12">
    <source>
        <dbReference type="PROSITE" id="PS50206"/>
    </source>
</evidence>
<dbReference type="GO" id="GO:0002143">
    <property type="term" value="P:tRNA wobble position uridine thiolation"/>
    <property type="evidence" value="ECO:0007669"/>
    <property type="project" value="TreeGrafter"/>
</dbReference>
<evidence type="ECO:0000256" key="11">
    <source>
        <dbReference type="SAM" id="MobiDB-lite"/>
    </source>
</evidence>
<dbReference type="EMBL" id="KN847042">
    <property type="protein sequence ID" value="KIW30602.1"/>
    <property type="molecule type" value="Genomic_DNA"/>
</dbReference>
<comment type="subcellular location">
    <subcellularLocation>
        <location evidence="1">Cytoplasm</location>
        <location evidence="1">Cytosol</location>
    </subcellularLocation>
</comment>
<feature type="compositionally biased region" description="Pro residues" evidence="11">
    <location>
        <begin position="1"/>
        <end position="11"/>
    </location>
</feature>
<accession>A0A0D2AZ88</accession>
<keyword evidence="9" id="KW-0511">Multifunctional enzyme</keyword>
<keyword evidence="14" id="KW-1185">Reference proteome</keyword>
<evidence type="ECO:0000256" key="8">
    <source>
        <dbReference type="ARBA" id="ARBA00023150"/>
    </source>
</evidence>
<dbReference type="Proteomes" id="UP000054466">
    <property type="component" value="Unassembled WGS sequence"/>
</dbReference>
<evidence type="ECO:0000256" key="6">
    <source>
        <dbReference type="ARBA" id="ARBA00022786"/>
    </source>
</evidence>
<dbReference type="STRING" id="569365.A0A0D2AZ88"/>
<feature type="domain" description="Rhodanese" evidence="12">
    <location>
        <begin position="418"/>
        <end position="544"/>
    </location>
</feature>
<sequence>MPSPKANPPIPIDAQAAKISDISETQDVDMSGPKARPQSGSEEGHYEARSTSLTSQLEIQSSPSPLLPAPSLASGRYNRQMLVPQVRLRGQESLLASKVLIIGLGGLGSPAALYLAGAGIGTLGLMDGDNVEISNLHRQIVHTASAARSGQSKVQSAATRCRELNPEIAYICHEESASASNILDVVSQYDLVLDCTDNPATRYLISDACVAMEKVLVSGAAQRGEGMLIVLNSPPTSFEGDEKGPCYRCVFPRPPAPETVRGCSEIGILGPVVGVIGTLMAGEAIKIITSGGHFSRQTEAERRADSTRASTETLRQKPQHTMLLYNTYAADPRSMFRTIGLRGRRKDCVACGDDEALATRGLSKVTAEVISNGRLDYQAFCGVFEDVKLLGENNRIHAKDFLREHAEAEALPDRSGKRKSKPIVVDVREEHEYELGPKVRNSLNIPISQILRHGSEAFGVLGFAANASPPPEMGPDGGLIDQESHIPVARRHDSFPTKPSGQSDQIPPSPARETPDGEQQLPSIYFVCQRGNDSQIAAQKLIERTEAEAAAEQAAVRKKKWRWIGDVKGGFLAMERHARTST</sequence>
<dbReference type="HOGENOM" id="CLU_013325_1_2_1"/>
<dbReference type="AlphaFoldDB" id="A0A0D2AZ88"/>
<evidence type="ECO:0000313" key="13">
    <source>
        <dbReference type="EMBL" id="KIW30602.1"/>
    </source>
</evidence>
<dbReference type="SUPFAM" id="SSF69572">
    <property type="entry name" value="Activating enzymes of the ubiquitin-like proteins"/>
    <property type="match status" value="1"/>
</dbReference>
<comment type="function">
    <text evidence="10">Plays a central role in 2-thiolation of mcm(5)S(2)U at tRNA wobble positions of cytosolic tRNA(Lys), tRNA(Glu) and tRNA(Gln). Also essential during biosynthesis of the molybdenum cofactor. Acts by mediating the C-terminal thiocarboxylation of sulfur carriers urm1 and mocs2a. Its N-terminus first activates urm1 and mocs2a as acyl-adenylates (-COAMP), then the persulfide sulfur on the catalytic cysteine is transferred to urm1 and mocs2a to form thiocarboxylation (-COSH) of their C-terminus. The reaction probably involves hydrogen sulfide that is generated from the persulfide intermediate and that acts as a nucleophile towards urm1 and mocs2a. Subsequently, a transient disulfide bond is formed. Does not use thiosulfate as sulfur donor; nfs1 probably acting as a sulfur donor for thiocarboxylation reactions.</text>
</comment>